<dbReference type="Pfam" id="PF00806">
    <property type="entry name" value="PUF"/>
    <property type="match status" value="5"/>
</dbReference>
<feature type="repeat" description="Pumilio" evidence="4">
    <location>
        <begin position="172"/>
        <end position="209"/>
    </location>
</feature>
<dbReference type="InterPro" id="IPR016024">
    <property type="entry name" value="ARM-type_fold"/>
</dbReference>
<keyword evidence="1" id="KW-0677">Repeat</keyword>
<evidence type="ECO:0000256" key="3">
    <source>
        <dbReference type="ARBA" id="ARBA00022884"/>
    </source>
</evidence>
<keyword evidence="3" id="KW-0694">RNA-binding</keyword>
<accession>A0ABU6V860</accession>
<protein>
    <recommendedName>
        <fullName evidence="5">PUM-HD domain-containing protein</fullName>
    </recommendedName>
</protein>
<feature type="repeat" description="Pumilio" evidence="4">
    <location>
        <begin position="335"/>
        <end position="372"/>
    </location>
</feature>
<evidence type="ECO:0000313" key="6">
    <source>
        <dbReference type="EMBL" id="MED6169852.1"/>
    </source>
</evidence>
<evidence type="ECO:0000313" key="7">
    <source>
        <dbReference type="Proteomes" id="UP001341840"/>
    </source>
</evidence>
<keyword evidence="7" id="KW-1185">Reference proteome</keyword>
<dbReference type="PROSITE" id="PS50302">
    <property type="entry name" value="PUM"/>
    <property type="match status" value="4"/>
</dbReference>
<dbReference type="Proteomes" id="UP001341840">
    <property type="component" value="Unassembled WGS sequence"/>
</dbReference>
<proteinExistence type="predicted"/>
<dbReference type="PROSITE" id="PS50303">
    <property type="entry name" value="PUM_HD"/>
    <property type="match status" value="1"/>
</dbReference>
<reference evidence="6 7" key="1">
    <citation type="journal article" date="2023" name="Plants (Basel)">
        <title>Bridging the Gap: Combining Genomics and Transcriptomics Approaches to Understand Stylosanthes scabra, an Orphan Legume from the Brazilian Caatinga.</title>
        <authorList>
            <person name="Ferreira-Neto J.R.C."/>
            <person name="da Silva M.D."/>
            <person name="Binneck E."/>
            <person name="de Melo N.F."/>
            <person name="da Silva R.H."/>
            <person name="de Melo A.L.T.M."/>
            <person name="Pandolfi V."/>
            <person name="Bustamante F.O."/>
            <person name="Brasileiro-Vidal A.C."/>
            <person name="Benko-Iseppon A.M."/>
        </authorList>
    </citation>
    <scope>NUCLEOTIDE SEQUENCE [LARGE SCALE GENOMIC DNA]</scope>
    <source>
        <tissue evidence="6">Leaves</tissue>
    </source>
</reference>
<keyword evidence="2" id="KW-0810">Translation regulation</keyword>
<feature type="domain" description="PUM-HD" evidence="5">
    <location>
        <begin position="112"/>
        <end position="401"/>
    </location>
</feature>
<evidence type="ECO:0000256" key="4">
    <source>
        <dbReference type="PROSITE-ProRule" id="PRU00317"/>
    </source>
</evidence>
<name>A0ABU6V860_9FABA</name>
<dbReference type="PANTHER" id="PTHR12537:SF129">
    <property type="entry name" value="PUMILIO HOMOLOG 15-LIKE"/>
    <property type="match status" value="1"/>
</dbReference>
<feature type="repeat" description="Pumilio" evidence="4">
    <location>
        <begin position="299"/>
        <end position="334"/>
    </location>
</feature>
<dbReference type="Gene3D" id="1.25.10.10">
    <property type="entry name" value="Leucine-rich Repeat Variant"/>
    <property type="match status" value="2"/>
</dbReference>
<evidence type="ECO:0000256" key="1">
    <source>
        <dbReference type="ARBA" id="ARBA00022737"/>
    </source>
</evidence>
<evidence type="ECO:0000259" key="5">
    <source>
        <dbReference type="PROSITE" id="PS50303"/>
    </source>
</evidence>
<dbReference type="InterPro" id="IPR011989">
    <property type="entry name" value="ARM-like"/>
</dbReference>
<comment type="caution">
    <text evidence="6">The sequence shown here is derived from an EMBL/GenBank/DDBJ whole genome shotgun (WGS) entry which is preliminary data.</text>
</comment>
<dbReference type="SMART" id="SM00025">
    <property type="entry name" value="Pumilio"/>
    <property type="match status" value="5"/>
</dbReference>
<dbReference type="EMBL" id="JASCZI010151126">
    <property type="protein sequence ID" value="MED6169852.1"/>
    <property type="molecule type" value="Genomic_DNA"/>
</dbReference>
<feature type="repeat" description="Pumilio" evidence="4">
    <location>
        <begin position="136"/>
        <end position="171"/>
    </location>
</feature>
<dbReference type="PANTHER" id="PTHR12537">
    <property type="entry name" value="RNA BINDING PROTEIN PUMILIO-RELATED"/>
    <property type="match status" value="1"/>
</dbReference>
<dbReference type="InterPro" id="IPR001313">
    <property type="entry name" value="Pumilio_RNA-bd_rpt"/>
</dbReference>
<dbReference type="SUPFAM" id="SSF48371">
    <property type="entry name" value="ARM repeat"/>
    <property type="match status" value="1"/>
</dbReference>
<evidence type="ECO:0000256" key="2">
    <source>
        <dbReference type="ARBA" id="ARBA00022845"/>
    </source>
</evidence>
<sequence>MASSNYPLYPILQRRRSSSSSSSSGRLNINPAVEDLDSAMRGLSLSIMPQGNSLAATASNVDPHAAILTHPTMEEVSSEYWNNHHVLNNHNDNARAIVQGAPLASSHDSYYGFSRIEQETNDDDVGEFSVSPTLEGVRGHVATLAMDQCGCRFLQTMVDVGSPEEVEMILDEVIAHTHELMTHHFGNYLIEKIFTSRNLTTHQMERILSSVTRDQQQLMISCMNDHGTRVAQKMLLNLRNPGQVADTMSALEGITVPLLKNANGGYVIQQCVKLFTPCQKYLVKRNTVEPPVIEMIIWQLRGCYAELSMNRHGSHVIEVLFKHSEPASADIIIMELVNSPDFVYFLQDPYGNYVAQRALEYSTGSVHRTLVNKVFSNYAYLHAHPYGKRVLKFIRGINQSV</sequence>
<dbReference type="InterPro" id="IPR033133">
    <property type="entry name" value="PUM-HD"/>
</dbReference>
<gene>
    <name evidence="6" type="ORF">PIB30_025103</name>
</gene>
<organism evidence="6 7">
    <name type="scientific">Stylosanthes scabra</name>
    <dbReference type="NCBI Taxonomy" id="79078"/>
    <lineage>
        <taxon>Eukaryota</taxon>
        <taxon>Viridiplantae</taxon>
        <taxon>Streptophyta</taxon>
        <taxon>Embryophyta</taxon>
        <taxon>Tracheophyta</taxon>
        <taxon>Spermatophyta</taxon>
        <taxon>Magnoliopsida</taxon>
        <taxon>eudicotyledons</taxon>
        <taxon>Gunneridae</taxon>
        <taxon>Pentapetalae</taxon>
        <taxon>rosids</taxon>
        <taxon>fabids</taxon>
        <taxon>Fabales</taxon>
        <taxon>Fabaceae</taxon>
        <taxon>Papilionoideae</taxon>
        <taxon>50 kb inversion clade</taxon>
        <taxon>dalbergioids sensu lato</taxon>
        <taxon>Dalbergieae</taxon>
        <taxon>Pterocarpus clade</taxon>
        <taxon>Stylosanthes</taxon>
    </lineage>
</organism>